<keyword evidence="8 9" id="KW-0472">Membrane</keyword>
<feature type="transmembrane region" description="Helical" evidence="9">
    <location>
        <begin position="303"/>
        <end position="326"/>
    </location>
</feature>
<comment type="similarity">
    <text evidence="2">Belongs to the ABC transporter superfamily. ABCB family. Multidrug resistance exporter (TC 3.A.1.201) subfamily.</text>
</comment>
<dbReference type="PROSITE" id="PS50929">
    <property type="entry name" value="ABC_TM1F"/>
    <property type="match status" value="1"/>
</dbReference>
<evidence type="ECO:0000259" key="11">
    <source>
        <dbReference type="PROSITE" id="PS50929"/>
    </source>
</evidence>
<name>A0A815KNE9_9BILA</name>
<proteinExistence type="inferred from homology"/>
<accession>A0A815KNE9</accession>
<dbReference type="AlphaFoldDB" id="A0A815KNE9"/>
<sequence length="871" mass="96538">KRGQTIALVGSSGSGKSTCVQLLQRFYDSDSGSVSVDGHQVTEYNLKWLRQHIGVVSQEPILFQATIRENILFGRDTATNVEVQQAAKMANAHDFIMTLPDKYETRVGERGATLSGGQKQRIAIARALIRDPQILLLDEATSALDNESEKIVQEALDRAAEGRTTLVIAHRLSTIRNADKIIVIHKGNVVEEGDHESLMNTRGTYFTLVEQQNLRKAEEEEQLAFEKYERNLSVVSNPTTENLLGFERKRASTIGSIASSVLNTLYGKKKNSLVDDDAVEEEDTEEKKPSAMLKMLLMNKPEWIFIVVGCIACVCNGGSQPAFGVILSKLTAVFQECDKEVQKDRVLVYILVFIGLGIIMLFTMSLQSFLFACSGEALTKRLRSKAFHAILRQEIAYFDNPDNNTGALCTRLATEASAVQGASGIRIGVMLQNLAALGTGILISFVFAWQLTLLVLGFVPLLIVGGFLQNYLMTGFASKDKKTFEKAGKITVESIQNIRTVVQLTKEDYFYEQYCSLLEIPYRASIRRAHLFGLFFSLSNSVMYFCLAALFKLGAYLVQKNSITFEALLLCFNCIVFATQSVGQTASLAPDYNKAVQSAEKILELLNRKPAIDNGSSDGDEISNFNGELEFTNVHFIYPNRPESIILKKFGLKIQAGQQVALVGASGCGKSTTIQLIERFYDVNVGQLLVDSKDVRGLNLQWYRSQIGIVSQEPVLFDMSIKENIAYGDNSRSDIPMEEIIEAAKNANIHDFIQKLPKGYDTNCGAKGTQLSGGEKQRIAIARALIRNPKILLFDEATSALDSENEKIVQEALDQAQKNRTSITIAHRLSTIKNADNIYVLHKGVIVESGTHQELLALHGRYYRLALGKYK</sequence>
<dbReference type="GO" id="GO:0005743">
    <property type="term" value="C:mitochondrial inner membrane"/>
    <property type="evidence" value="ECO:0007669"/>
    <property type="project" value="TreeGrafter"/>
</dbReference>
<evidence type="ECO:0000256" key="5">
    <source>
        <dbReference type="ARBA" id="ARBA00022741"/>
    </source>
</evidence>
<dbReference type="Gene3D" id="3.40.50.300">
    <property type="entry name" value="P-loop containing nucleotide triphosphate hydrolases"/>
    <property type="match status" value="2"/>
</dbReference>
<dbReference type="PANTHER" id="PTHR43394:SF18">
    <property type="entry name" value="ABC TRANSPORTER B FAMILY MEMBER 11-LIKE"/>
    <property type="match status" value="1"/>
</dbReference>
<comment type="caution">
    <text evidence="12">The sequence shown here is derived from an EMBL/GenBank/DDBJ whole genome shotgun (WGS) entry which is preliminary data.</text>
</comment>
<evidence type="ECO:0008006" key="14">
    <source>
        <dbReference type="Google" id="ProtNLM"/>
    </source>
</evidence>
<dbReference type="SUPFAM" id="SSF52540">
    <property type="entry name" value="P-loop containing nucleoside triphosphate hydrolases"/>
    <property type="match status" value="2"/>
</dbReference>
<organism evidence="12 13">
    <name type="scientific">Rotaria sordida</name>
    <dbReference type="NCBI Taxonomy" id="392033"/>
    <lineage>
        <taxon>Eukaryota</taxon>
        <taxon>Metazoa</taxon>
        <taxon>Spiralia</taxon>
        <taxon>Gnathifera</taxon>
        <taxon>Rotifera</taxon>
        <taxon>Eurotatoria</taxon>
        <taxon>Bdelloidea</taxon>
        <taxon>Philodinida</taxon>
        <taxon>Philodinidae</taxon>
        <taxon>Rotaria</taxon>
    </lineage>
</organism>
<evidence type="ECO:0000256" key="3">
    <source>
        <dbReference type="ARBA" id="ARBA00022448"/>
    </source>
</evidence>
<gene>
    <name evidence="12" type="ORF">RFH988_LOCUS34565</name>
</gene>
<dbReference type="InterPro" id="IPR036640">
    <property type="entry name" value="ABC1_TM_sf"/>
</dbReference>
<dbReference type="FunFam" id="3.40.50.300:FF:000205">
    <property type="entry name" value="ABC transporter B family member 4"/>
    <property type="match status" value="1"/>
</dbReference>
<feature type="domain" description="ABC transporter" evidence="10">
    <location>
        <begin position="1"/>
        <end position="211"/>
    </location>
</feature>
<keyword evidence="3" id="KW-0813">Transport</keyword>
<evidence type="ECO:0000256" key="9">
    <source>
        <dbReference type="SAM" id="Phobius"/>
    </source>
</evidence>
<evidence type="ECO:0000256" key="1">
    <source>
        <dbReference type="ARBA" id="ARBA00004141"/>
    </source>
</evidence>
<evidence type="ECO:0000256" key="8">
    <source>
        <dbReference type="ARBA" id="ARBA00023136"/>
    </source>
</evidence>
<feature type="transmembrane region" description="Helical" evidence="9">
    <location>
        <begin position="531"/>
        <end position="551"/>
    </location>
</feature>
<dbReference type="InterPro" id="IPR011527">
    <property type="entry name" value="ABC1_TM_dom"/>
</dbReference>
<dbReference type="GO" id="GO:0005524">
    <property type="term" value="F:ATP binding"/>
    <property type="evidence" value="ECO:0007669"/>
    <property type="project" value="UniProtKB-KW"/>
</dbReference>
<dbReference type="InterPro" id="IPR003439">
    <property type="entry name" value="ABC_transporter-like_ATP-bd"/>
</dbReference>
<evidence type="ECO:0000256" key="2">
    <source>
        <dbReference type="ARBA" id="ARBA00007577"/>
    </source>
</evidence>
<dbReference type="GO" id="GO:0090374">
    <property type="term" value="P:oligopeptide export from mitochondrion"/>
    <property type="evidence" value="ECO:0007669"/>
    <property type="project" value="TreeGrafter"/>
</dbReference>
<evidence type="ECO:0000256" key="6">
    <source>
        <dbReference type="ARBA" id="ARBA00022840"/>
    </source>
</evidence>
<dbReference type="InterPro" id="IPR039421">
    <property type="entry name" value="Type_1_exporter"/>
</dbReference>
<dbReference type="PANTHER" id="PTHR43394">
    <property type="entry name" value="ATP-DEPENDENT PERMEASE MDL1, MITOCHONDRIAL"/>
    <property type="match status" value="1"/>
</dbReference>
<dbReference type="CDD" id="cd03249">
    <property type="entry name" value="ABC_MTABC3_MDL1_MDL2"/>
    <property type="match status" value="2"/>
</dbReference>
<feature type="transmembrane region" description="Helical" evidence="9">
    <location>
        <begin position="453"/>
        <end position="472"/>
    </location>
</feature>
<evidence type="ECO:0000313" key="12">
    <source>
        <dbReference type="EMBL" id="CAF1395606.1"/>
    </source>
</evidence>
<dbReference type="GO" id="GO:0015421">
    <property type="term" value="F:ABC-type oligopeptide transporter activity"/>
    <property type="evidence" value="ECO:0007669"/>
    <property type="project" value="TreeGrafter"/>
</dbReference>
<feature type="non-terminal residue" evidence="12">
    <location>
        <position position="1"/>
    </location>
</feature>
<dbReference type="Proteomes" id="UP000663882">
    <property type="component" value="Unassembled WGS sequence"/>
</dbReference>
<keyword evidence="5" id="KW-0547">Nucleotide-binding</keyword>
<keyword evidence="4 9" id="KW-0812">Transmembrane</keyword>
<dbReference type="InterPro" id="IPR017871">
    <property type="entry name" value="ABC_transporter-like_CS"/>
</dbReference>
<dbReference type="FunFam" id="1.20.1560.10:FF:000046">
    <property type="entry name" value="ATP-binding cassette subfamily B member 11"/>
    <property type="match status" value="1"/>
</dbReference>
<keyword evidence="6" id="KW-0067">ATP-binding</keyword>
<dbReference type="CDD" id="cd18578">
    <property type="entry name" value="ABC_6TM_Pgp_ABCB1_D2_like"/>
    <property type="match status" value="1"/>
</dbReference>
<dbReference type="SUPFAM" id="SSF90123">
    <property type="entry name" value="ABC transporter transmembrane region"/>
    <property type="match status" value="1"/>
</dbReference>
<dbReference type="InterPro" id="IPR003593">
    <property type="entry name" value="AAA+_ATPase"/>
</dbReference>
<evidence type="ECO:0000256" key="4">
    <source>
        <dbReference type="ARBA" id="ARBA00022692"/>
    </source>
</evidence>
<dbReference type="PROSITE" id="PS50893">
    <property type="entry name" value="ABC_TRANSPORTER_2"/>
    <property type="match status" value="2"/>
</dbReference>
<protein>
    <recommendedName>
        <fullName evidence="14">Multidrug resistance protein 1</fullName>
    </recommendedName>
</protein>
<dbReference type="EMBL" id="CAJNOO010004840">
    <property type="protein sequence ID" value="CAF1395606.1"/>
    <property type="molecule type" value="Genomic_DNA"/>
</dbReference>
<comment type="subcellular location">
    <subcellularLocation>
        <location evidence="1">Membrane</location>
        <topology evidence="1">Multi-pass membrane protein</topology>
    </subcellularLocation>
</comment>
<feature type="domain" description="ABC transporter" evidence="10">
    <location>
        <begin position="629"/>
        <end position="868"/>
    </location>
</feature>
<dbReference type="GO" id="GO:0016887">
    <property type="term" value="F:ATP hydrolysis activity"/>
    <property type="evidence" value="ECO:0007669"/>
    <property type="project" value="InterPro"/>
</dbReference>
<dbReference type="SMART" id="SM00382">
    <property type="entry name" value="AAA"/>
    <property type="match status" value="2"/>
</dbReference>
<dbReference type="OrthoDB" id="6500128at2759"/>
<dbReference type="InterPro" id="IPR027417">
    <property type="entry name" value="P-loop_NTPase"/>
</dbReference>
<dbReference type="PROSITE" id="PS00211">
    <property type="entry name" value="ABC_TRANSPORTER_1"/>
    <property type="match status" value="2"/>
</dbReference>
<dbReference type="Gene3D" id="1.20.1560.10">
    <property type="entry name" value="ABC transporter type 1, transmembrane domain"/>
    <property type="match status" value="2"/>
</dbReference>
<feature type="domain" description="ABC transmembrane type-1" evidence="11">
    <location>
        <begin position="307"/>
        <end position="594"/>
    </location>
</feature>
<evidence type="ECO:0000256" key="7">
    <source>
        <dbReference type="ARBA" id="ARBA00022989"/>
    </source>
</evidence>
<reference evidence="12" key="1">
    <citation type="submission" date="2021-02" db="EMBL/GenBank/DDBJ databases">
        <authorList>
            <person name="Nowell W R."/>
        </authorList>
    </citation>
    <scope>NUCLEOTIDE SEQUENCE</scope>
</reference>
<keyword evidence="7 9" id="KW-1133">Transmembrane helix</keyword>
<dbReference type="Pfam" id="PF00664">
    <property type="entry name" value="ABC_membrane"/>
    <property type="match status" value="1"/>
</dbReference>
<dbReference type="Pfam" id="PF00005">
    <property type="entry name" value="ABC_tran"/>
    <property type="match status" value="2"/>
</dbReference>
<evidence type="ECO:0000259" key="10">
    <source>
        <dbReference type="PROSITE" id="PS50893"/>
    </source>
</evidence>
<feature type="transmembrane region" description="Helical" evidence="9">
    <location>
        <begin position="346"/>
        <end position="373"/>
    </location>
</feature>
<dbReference type="FunFam" id="3.40.50.300:FF:000302">
    <property type="entry name" value="ATP-binding cassette subfamily B member 5"/>
    <property type="match status" value="1"/>
</dbReference>
<evidence type="ECO:0000313" key="13">
    <source>
        <dbReference type="Proteomes" id="UP000663882"/>
    </source>
</evidence>